<feature type="transmembrane region" description="Helical" evidence="6">
    <location>
        <begin position="194"/>
        <end position="211"/>
    </location>
</feature>
<feature type="transmembrane region" description="Helical" evidence="6">
    <location>
        <begin position="86"/>
        <end position="114"/>
    </location>
</feature>
<dbReference type="GO" id="GO:0005886">
    <property type="term" value="C:plasma membrane"/>
    <property type="evidence" value="ECO:0007669"/>
    <property type="project" value="UniProtKB-SubCell"/>
</dbReference>
<reference evidence="7" key="1">
    <citation type="submission" date="2021-03" db="EMBL/GenBank/DDBJ databases">
        <title>Microbacterium sp. nov., a novel actinobacterium isolated from cow dung.</title>
        <authorList>
            <person name="Zhang L."/>
        </authorList>
    </citation>
    <scope>NUCLEOTIDE SEQUENCE</scope>
    <source>
        <strain evidence="7">NEAU-LLB</strain>
    </source>
</reference>
<keyword evidence="5 6" id="KW-0472">Membrane</keyword>
<evidence type="ECO:0000256" key="4">
    <source>
        <dbReference type="ARBA" id="ARBA00022989"/>
    </source>
</evidence>
<feature type="transmembrane region" description="Helical" evidence="6">
    <location>
        <begin position="12"/>
        <end position="30"/>
    </location>
</feature>
<evidence type="ECO:0000256" key="6">
    <source>
        <dbReference type="SAM" id="Phobius"/>
    </source>
</evidence>
<dbReference type="Pfam" id="PF13520">
    <property type="entry name" value="AA_permease_2"/>
    <property type="match status" value="1"/>
</dbReference>
<keyword evidence="4 6" id="KW-1133">Transmembrane helix</keyword>
<sequence>MGGLRRRDATRVDVIAQSVAAVAPAGVALVNPDELQTQAGSFTMLAALTTVIVVVLLAVTLNLFARRVTSAGSLYTFTVLGLGSRVGIVAGAALAIGYLSIAAVCLVGAASRIATLIGADERTSPAIGAGIVLAMGVLVALVIARGVRLSTRILLVIEIIALAAVTTAAVITFADAGWDLTPVLPRAVEADSGFDAVLAGVAVGLVGFIGFESGTALGAEVRRPLAAIPQSLITTVIVVGVCYLLGAGANTVGGAAAGMGGAGALVDLIVALSFLACALATATALARLCFVMSREGVLPTSLGAISRRGTPAVAAVVAATGVAAPALLIVALGGAGSPAEDTADSAAVLGFLVAYLLAAAAAPAFLARIGEFRGISALPSTIVIIALAATLIHFLFVISPERAGPVWAGAVLLVVVIVVLLHRAHRDRAVAARIGIYDVPTASDSIGGAPGPAPDTVPRRSR</sequence>
<feature type="transmembrane region" description="Helical" evidence="6">
    <location>
        <begin position="268"/>
        <end position="290"/>
    </location>
</feature>
<dbReference type="EMBL" id="JAGFOA010000006">
    <property type="protein sequence ID" value="MBO3664744.1"/>
    <property type="molecule type" value="Genomic_DNA"/>
</dbReference>
<feature type="transmembrane region" description="Helical" evidence="6">
    <location>
        <begin position="126"/>
        <end position="144"/>
    </location>
</feature>
<keyword evidence="8" id="KW-1185">Reference proteome</keyword>
<dbReference type="PANTHER" id="PTHR42770:SF7">
    <property type="entry name" value="MEMBRANE PROTEIN"/>
    <property type="match status" value="1"/>
</dbReference>
<dbReference type="Gene3D" id="1.20.1740.10">
    <property type="entry name" value="Amino acid/polyamine transporter I"/>
    <property type="match status" value="1"/>
</dbReference>
<keyword evidence="3 6" id="KW-0812">Transmembrane</keyword>
<dbReference type="AlphaFoldDB" id="A0A939QKU9"/>
<keyword evidence="2" id="KW-1003">Cell membrane</keyword>
<proteinExistence type="predicted"/>
<dbReference type="InterPro" id="IPR050367">
    <property type="entry name" value="APC_superfamily"/>
</dbReference>
<organism evidence="7 8">
    <name type="scientific">Microbacterium stercoris</name>
    <dbReference type="NCBI Taxonomy" id="2820289"/>
    <lineage>
        <taxon>Bacteria</taxon>
        <taxon>Bacillati</taxon>
        <taxon>Actinomycetota</taxon>
        <taxon>Actinomycetes</taxon>
        <taxon>Micrococcales</taxon>
        <taxon>Microbacteriaceae</taxon>
        <taxon>Microbacterium</taxon>
    </lineage>
</organism>
<evidence type="ECO:0000313" key="7">
    <source>
        <dbReference type="EMBL" id="MBO3664744.1"/>
    </source>
</evidence>
<dbReference type="PIRSF" id="PIRSF006060">
    <property type="entry name" value="AA_transporter"/>
    <property type="match status" value="1"/>
</dbReference>
<feature type="transmembrane region" description="Helical" evidence="6">
    <location>
        <begin position="42"/>
        <end position="65"/>
    </location>
</feature>
<evidence type="ECO:0000256" key="2">
    <source>
        <dbReference type="ARBA" id="ARBA00022475"/>
    </source>
</evidence>
<feature type="transmembrane region" description="Helical" evidence="6">
    <location>
        <begin position="378"/>
        <end position="398"/>
    </location>
</feature>
<feature type="transmembrane region" description="Helical" evidence="6">
    <location>
        <begin position="311"/>
        <end position="334"/>
    </location>
</feature>
<evidence type="ECO:0000256" key="1">
    <source>
        <dbReference type="ARBA" id="ARBA00004651"/>
    </source>
</evidence>
<feature type="transmembrane region" description="Helical" evidence="6">
    <location>
        <begin position="404"/>
        <end position="421"/>
    </location>
</feature>
<dbReference type="PANTHER" id="PTHR42770">
    <property type="entry name" value="AMINO ACID TRANSPORTER-RELATED"/>
    <property type="match status" value="1"/>
</dbReference>
<dbReference type="RefSeq" id="WP_208504693.1">
    <property type="nucleotide sequence ID" value="NZ_JAGFOA010000006.1"/>
</dbReference>
<dbReference type="GO" id="GO:0022857">
    <property type="term" value="F:transmembrane transporter activity"/>
    <property type="evidence" value="ECO:0007669"/>
    <property type="project" value="InterPro"/>
</dbReference>
<feature type="transmembrane region" description="Helical" evidence="6">
    <location>
        <begin position="232"/>
        <end position="256"/>
    </location>
</feature>
<dbReference type="Proteomes" id="UP000680132">
    <property type="component" value="Unassembled WGS sequence"/>
</dbReference>
<comment type="subcellular location">
    <subcellularLocation>
        <location evidence="1">Cell membrane</location>
        <topology evidence="1">Multi-pass membrane protein</topology>
    </subcellularLocation>
</comment>
<dbReference type="InterPro" id="IPR002293">
    <property type="entry name" value="AA/rel_permease1"/>
</dbReference>
<evidence type="ECO:0000313" key="8">
    <source>
        <dbReference type="Proteomes" id="UP000680132"/>
    </source>
</evidence>
<evidence type="ECO:0000256" key="3">
    <source>
        <dbReference type="ARBA" id="ARBA00022692"/>
    </source>
</evidence>
<evidence type="ECO:0000256" key="5">
    <source>
        <dbReference type="ARBA" id="ARBA00023136"/>
    </source>
</evidence>
<comment type="caution">
    <text evidence="7">The sequence shown here is derived from an EMBL/GenBank/DDBJ whole genome shotgun (WGS) entry which is preliminary data.</text>
</comment>
<name>A0A939QKU9_9MICO</name>
<feature type="transmembrane region" description="Helical" evidence="6">
    <location>
        <begin position="346"/>
        <end position="366"/>
    </location>
</feature>
<protein>
    <submittedName>
        <fullName evidence="7">APC family permease</fullName>
    </submittedName>
</protein>
<feature type="transmembrane region" description="Helical" evidence="6">
    <location>
        <begin position="153"/>
        <end position="174"/>
    </location>
</feature>
<gene>
    <name evidence="7" type="ORF">J5V96_14695</name>
</gene>
<accession>A0A939QKU9</accession>